<feature type="coiled-coil region" evidence="1">
    <location>
        <begin position="133"/>
        <end position="160"/>
    </location>
</feature>
<dbReference type="EMBL" id="JSAM01000010">
    <property type="protein sequence ID" value="KIA78652.1"/>
    <property type="molecule type" value="Genomic_DNA"/>
</dbReference>
<evidence type="ECO:0000313" key="3">
    <source>
        <dbReference type="Proteomes" id="UP000031307"/>
    </source>
</evidence>
<comment type="caution">
    <text evidence="2">The sequence shown here is derived from an EMBL/GenBank/DDBJ whole genome shotgun (WGS) entry which is preliminary data.</text>
</comment>
<dbReference type="RefSeq" id="WP_013924474.1">
    <property type="nucleotide sequence ID" value="NZ_JASBUT010000004.1"/>
</dbReference>
<gene>
    <name evidence="2" type="ORF">DB43_DP00090</name>
</gene>
<sequence length="490" mass="57500">MTYATIIPFDSGDSYIVRSLPIEEKNSSKPIDILGRTKQDREFLIQFVKIFNAANLGDLKTCQKVIKEGFCDLNAYRYFAGKVDASRMRLNNVTPVKMAEMQGHLDIVEYFHKVSKSISKGKQKQTSYEDLNEHQLKRKIKKLKKKEMAYQREIAKLKDQIEQIPEKPGPSKIILNLYANDLAEAMCRSVPDEELCDLVKQVVIHEEKNTLNNPLDYIINHQSENPEIAVQRMALIYPVTTIHLENALSKSYSPKTMQLMLQQACIHQDVDTKECLPWLFCHGYPEKLIRLFIMYASEIEFRHLPKAFKLNFSLKTIEILVDKIPELEDEIWNYIFPETHSMLDFFEEQLAKFKEGTEDDLLPPRFFDLYWEHFKDKPKPYLPHLTPFPNTFIRKVIHKCPALSFDIGRVLGQVDEEMLWFLLKQNISVLPLHFEHVLLYGYSDKLVLYLFERFKKGELSKQALKIARLRHYSQEVIHKLEKNSAKCYLM</sequence>
<evidence type="ECO:0000256" key="1">
    <source>
        <dbReference type="SAM" id="Coils"/>
    </source>
</evidence>
<organism evidence="2 3">
    <name type="scientific">Parachlamydia acanthamoebae</name>
    <dbReference type="NCBI Taxonomy" id="83552"/>
    <lineage>
        <taxon>Bacteria</taxon>
        <taxon>Pseudomonadati</taxon>
        <taxon>Chlamydiota</taxon>
        <taxon>Chlamydiia</taxon>
        <taxon>Parachlamydiales</taxon>
        <taxon>Parachlamydiaceae</taxon>
        <taxon>Parachlamydia</taxon>
    </lineage>
</organism>
<dbReference type="Proteomes" id="UP000031307">
    <property type="component" value="Unassembled WGS sequence"/>
</dbReference>
<reference evidence="2 3" key="1">
    <citation type="journal article" date="2014" name="Mol. Biol. Evol.">
        <title>Massive expansion of Ubiquitination-related gene families within the Chlamydiae.</title>
        <authorList>
            <person name="Domman D."/>
            <person name="Collingro A."/>
            <person name="Lagkouvardos I."/>
            <person name="Gehre L."/>
            <person name="Weinmaier T."/>
            <person name="Rattei T."/>
            <person name="Subtil A."/>
            <person name="Horn M."/>
        </authorList>
    </citation>
    <scope>NUCLEOTIDE SEQUENCE [LARGE SCALE GENOMIC DNA]</scope>
    <source>
        <strain evidence="2 3">OEW1</strain>
    </source>
</reference>
<protein>
    <submittedName>
        <fullName evidence="2">Uncharacterized protein</fullName>
    </submittedName>
</protein>
<proteinExistence type="predicted"/>
<dbReference type="PATRIC" id="fig|83552.4.peg.82"/>
<evidence type="ECO:0000313" key="2">
    <source>
        <dbReference type="EMBL" id="KIA78652.1"/>
    </source>
</evidence>
<keyword evidence="1" id="KW-0175">Coiled coil</keyword>
<name>A0A0C1EC54_9BACT</name>
<accession>A0A0C1EC54</accession>
<dbReference type="AlphaFoldDB" id="A0A0C1EC54"/>